<dbReference type="InterPro" id="IPR005925">
    <property type="entry name" value="Agmatinase-rel"/>
</dbReference>
<evidence type="ECO:0000256" key="4">
    <source>
        <dbReference type="RuleBase" id="RU003684"/>
    </source>
</evidence>
<evidence type="ECO:0000313" key="7">
    <source>
        <dbReference type="Proteomes" id="UP000315226"/>
    </source>
</evidence>
<dbReference type="PROSITE" id="PS01053">
    <property type="entry name" value="ARGINASE_1"/>
    <property type="match status" value="1"/>
</dbReference>
<keyword evidence="3 4" id="KW-0378">Hydrolase</keyword>
<dbReference type="NCBIfam" id="NF002564">
    <property type="entry name" value="PRK02190.1"/>
    <property type="match status" value="1"/>
</dbReference>
<dbReference type="EMBL" id="BJMN01000048">
    <property type="protein sequence ID" value="GEB60849.1"/>
    <property type="molecule type" value="Genomic_DNA"/>
</dbReference>
<feature type="region of interest" description="Disordered" evidence="5">
    <location>
        <begin position="21"/>
        <end position="61"/>
    </location>
</feature>
<evidence type="ECO:0000256" key="5">
    <source>
        <dbReference type="SAM" id="MobiDB-lite"/>
    </source>
</evidence>
<protein>
    <submittedName>
        <fullName evidence="6">Agmatinase</fullName>
    </submittedName>
</protein>
<organism evidence="6 7">
    <name type="scientific">Streptomyces gardneri</name>
    <dbReference type="NCBI Taxonomy" id="66892"/>
    <lineage>
        <taxon>Bacteria</taxon>
        <taxon>Bacillati</taxon>
        <taxon>Actinomycetota</taxon>
        <taxon>Actinomycetes</taxon>
        <taxon>Kitasatosporales</taxon>
        <taxon>Streptomycetaceae</taxon>
        <taxon>Streptomyces</taxon>
    </lineage>
</organism>
<dbReference type="PANTHER" id="PTHR11358:SF26">
    <property type="entry name" value="GUANIDINO ACID HYDROLASE, MITOCHONDRIAL"/>
    <property type="match status" value="1"/>
</dbReference>
<proteinExistence type="inferred from homology"/>
<dbReference type="GO" id="GO:0033389">
    <property type="term" value="P:putrescine biosynthetic process from arginine, via agmatine"/>
    <property type="evidence" value="ECO:0007669"/>
    <property type="project" value="TreeGrafter"/>
</dbReference>
<dbReference type="InterPro" id="IPR023696">
    <property type="entry name" value="Ureohydrolase_dom_sf"/>
</dbReference>
<keyword evidence="2" id="KW-0479">Metal-binding</keyword>
<accession>A0A4Y3RU57</accession>
<comment type="similarity">
    <text evidence="1">Belongs to the arginase family. Agmatinase subfamily.</text>
</comment>
<dbReference type="CDD" id="cd11592">
    <property type="entry name" value="Agmatinase_PAH"/>
    <property type="match status" value="1"/>
</dbReference>
<dbReference type="SUPFAM" id="SSF52768">
    <property type="entry name" value="Arginase/deacetylase"/>
    <property type="match status" value="1"/>
</dbReference>
<dbReference type="GO" id="GO:0008783">
    <property type="term" value="F:agmatinase activity"/>
    <property type="evidence" value="ECO:0007669"/>
    <property type="project" value="TreeGrafter"/>
</dbReference>
<dbReference type="PROSITE" id="PS51409">
    <property type="entry name" value="ARGINASE_2"/>
    <property type="match status" value="1"/>
</dbReference>
<dbReference type="InterPro" id="IPR006035">
    <property type="entry name" value="Ureohydrolase"/>
</dbReference>
<keyword evidence="7" id="KW-1185">Reference proteome</keyword>
<dbReference type="GO" id="GO:0046872">
    <property type="term" value="F:metal ion binding"/>
    <property type="evidence" value="ECO:0007669"/>
    <property type="project" value="UniProtKB-KW"/>
</dbReference>
<evidence type="ECO:0000256" key="1">
    <source>
        <dbReference type="ARBA" id="ARBA00009227"/>
    </source>
</evidence>
<comment type="caution">
    <text evidence="6">The sequence shown here is derived from an EMBL/GenBank/DDBJ whole genome shotgun (WGS) entry which is preliminary data.</text>
</comment>
<dbReference type="AlphaFoldDB" id="A0A4Y3RU57"/>
<dbReference type="Proteomes" id="UP000315226">
    <property type="component" value="Unassembled WGS sequence"/>
</dbReference>
<evidence type="ECO:0000256" key="3">
    <source>
        <dbReference type="ARBA" id="ARBA00022801"/>
    </source>
</evidence>
<evidence type="ECO:0000313" key="6">
    <source>
        <dbReference type="EMBL" id="GEB60849.1"/>
    </source>
</evidence>
<dbReference type="Gene3D" id="3.40.800.10">
    <property type="entry name" value="Ureohydrolase domain"/>
    <property type="match status" value="1"/>
</dbReference>
<dbReference type="NCBIfam" id="TIGR01230">
    <property type="entry name" value="agmatinase"/>
    <property type="match status" value="1"/>
</dbReference>
<name>A0A4Y3RU57_9ACTN</name>
<evidence type="ECO:0000256" key="2">
    <source>
        <dbReference type="ARBA" id="ARBA00022723"/>
    </source>
</evidence>
<dbReference type="PANTHER" id="PTHR11358">
    <property type="entry name" value="ARGINASE/AGMATINASE"/>
    <property type="match status" value="1"/>
</dbReference>
<dbReference type="PRINTS" id="PR00116">
    <property type="entry name" value="ARGINASE"/>
</dbReference>
<gene>
    <name evidence="6" type="primary">speB</name>
    <name evidence="6" type="ORF">SGA01_64540</name>
</gene>
<dbReference type="InterPro" id="IPR020855">
    <property type="entry name" value="Ureohydrolase_Mn_BS"/>
</dbReference>
<sequence length="363" mass="38830">MDPSYIRCPYSGGNVHFNVAFGPLTVEPDPPTPQEDPTMSSSEQNTPRGPIDSSRTPRYAGPATFARLPRLDEVGTTDIAVVGVPFDSGVSYRPGARFGGNAIREASRLLRPYNPAQDASPFALAQVADAGDIAANPFNINEAVETIEAAADEILGTGARMMTLGGDHTIALPLLRSVAKKHGPVALLHFDAHLDTWDTYFGAEYTHGTPFRRAVEEGILDTEALSHVGTRGPLYGKQDLTDDEKMGFGIVTSADIYRRGADEVADQLRQRIGDRPLYISIDIDCLDPAHAPGTGTPEAGGMTSRELLEILRGLSSCNLVSADVVEVAPAYDHAEITAVAASHTAYELTTIMSRQIAASREAK</sequence>
<reference evidence="6 7" key="1">
    <citation type="submission" date="2019-06" db="EMBL/GenBank/DDBJ databases">
        <title>Whole genome shotgun sequence of Streptomyces gardneri NBRC 12865.</title>
        <authorList>
            <person name="Hosoyama A."/>
            <person name="Uohara A."/>
            <person name="Ohji S."/>
            <person name="Ichikawa N."/>
        </authorList>
    </citation>
    <scope>NUCLEOTIDE SEQUENCE [LARGE SCALE GENOMIC DNA]</scope>
    <source>
        <strain evidence="6 7">NBRC 12865</strain>
    </source>
</reference>
<dbReference type="Pfam" id="PF00491">
    <property type="entry name" value="Arginase"/>
    <property type="match status" value="1"/>
</dbReference>
<dbReference type="FunFam" id="3.40.800.10:FF:000003">
    <property type="entry name" value="Agmatinase"/>
    <property type="match status" value="1"/>
</dbReference>